<protein>
    <recommendedName>
        <fullName evidence="2">Spc7 kinetochore protein domain-containing protein</fullName>
    </recommendedName>
</protein>
<feature type="domain" description="Spc7 kinetochore protein" evidence="2">
    <location>
        <begin position="1"/>
        <end position="269"/>
    </location>
</feature>
<dbReference type="GO" id="GO:0034501">
    <property type="term" value="P:protein localization to kinetochore"/>
    <property type="evidence" value="ECO:0007669"/>
    <property type="project" value="TreeGrafter"/>
</dbReference>
<comment type="caution">
    <text evidence="3">The sequence shown here is derived from an EMBL/GenBank/DDBJ whole genome shotgun (WGS) entry which is preliminary data.</text>
</comment>
<keyword evidence="1" id="KW-0175">Coiled coil</keyword>
<dbReference type="PANTHER" id="PTHR28260">
    <property type="entry name" value="SPINDLE POLE BODY COMPONENT SPC105"/>
    <property type="match status" value="1"/>
</dbReference>
<dbReference type="PANTHER" id="PTHR28260:SF1">
    <property type="entry name" value="SPINDLE POLE BODY COMPONENT SPC105"/>
    <property type="match status" value="1"/>
</dbReference>
<sequence>MTASSATLTQQATAATSTLPQLEFYEKIVKKINDLIEHAKEKVELIEQGINQANPQFFFEFREGSVELRTQMESRLDRLKTYARLKASIHWFEWLANEVVPLVDKLKQANDSLESDQSEIQAFEDMIHLKVADIGLYHTELSRILSELQEKEIKYNTLDSKRLQKLQEEIEQQRDTMQSYQKQLNSLESEEFEMVEKLALLNKQKQDHLEAIQQANQTLEEHPYVTEKEFVAAADTFNRYMDIHQFRLEKNNDQLLQFSMGGGIHITFDRTQLQNRAPKAVLIQLLGTREIELGPLAELVHGLKLVVRDKWDMDQITQDIAMYWNRVSMIQHELKDLQKRFWVKIEALESDSPEEAGFSFDVCLTSFVGKAKFTISLDITPNNVLNYPALNLDHMRVNLHYGLITQEDLEGLLKKALSESGFTNLVDTLRNILDQISIPNHRTSSLH</sequence>
<dbReference type="InterPro" id="IPR040850">
    <property type="entry name" value="Knl1_RWD_C"/>
</dbReference>
<dbReference type="STRING" id="101091.A0A1C7N0J4"/>
<organism evidence="3 4">
    <name type="scientific">Choanephora cucurbitarum</name>
    <dbReference type="NCBI Taxonomy" id="101091"/>
    <lineage>
        <taxon>Eukaryota</taxon>
        <taxon>Fungi</taxon>
        <taxon>Fungi incertae sedis</taxon>
        <taxon>Mucoromycota</taxon>
        <taxon>Mucoromycotina</taxon>
        <taxon>Mucoromycetes</taxon>
        <taxon>Mucorales</taxon>
        <taxon>Mucorineae</taxon>
        <taxon>Choanephoraceae</taxon>
        <taxon>Choanephoroideae</taxon>
        <taxon>Choanephora</taxon>
    </lineage>
</organism>
<evidence type="ECO:0000313" key="4">
    <source>
        <dbReference type="Proteomes" id="UP000093000"/>
    </source>
</evidence>
<evidence type="ECO:0000259" key="2">
    <source>
        <dbReference type="SMART" id="SM00787"/>
    </source>
</evidence>
<dbReference type="Proteomes" id="UP000093000">
    <property type="component" value="Unassembled WGS sequence"/>
</dbReference>
<feature type="coiled-coil region" evidence="1">
    <location>
        <begin position="156"/>
        <end position="222"/>
    </location>
</feature>
<dbReference type="Pfam" id="PF08317">
    <property type="entry name" value="Spc7"/>
    <property type="match status" value="1"/>
</dbReference>
<name>A0A1C7N0J4_9FUNG</name>
<keyword evidence="4" id="KW-1185">Reference proteome</keyword>
<dbReference type="SMART" id="SM00787">
    <property type="entry name" value="Spc7"/>
    <property type="match status" value="1"/>
</dbReference>
<evidence type="ECO:0000313" key="3">
    <source>
        <dbReference type="EMBL" id="OBZ82186.1"/>
    </source>
</evidence>
<dbReference type="GO" id="GO:0007094">
    <property type="term" value="P:mitotic spindle assembly checkpoint signaling"/>
    <property type="evidence" value="ECO:0007669"/>
    <property type="project" value="TreeGrafter"/>
</dbReference>
<dbReference type="InterPro" id="IPR033338">
    <property type="entry name" value="Spc105/Spc7"/>
</dbReference>
<dbReference type="GO" id="GO:0000776">
    <property type="term" value="C:kinetochore"/>
    <property type="evidence" value="ECO:0007669"/>
    <property type="project" value="TreeGrafter"/>
</dbReference>
<evidence type="ECO:0000256" key="1">
    <source>
        <dbReference type="SAM" id="Coils"/>
    </source>
</evidence>
<dbReference type="GO" id="GO:1990758">
    <property type="term" value="P:mitotic sister chromatid biorientation"/>
    <property type="evidence" value="ECO:0007669"/>
    <property type="project" value="TreeGrafter"/>
</dbReference>
<dbReference type="Pfam" id="PF18210">
    <property type="entry name" value="Knl1_RWD_C"/>
    <property type="match status" value="1"/>
</dbReference>
<dbReference type="AlphaFoldDB" id="A0A1C7N0J4"/>
<proteinExistence type="predicted"/>
<gene>
    <name evidence="3" type="ORF">A0J61_09760</name>
</gene>
<dbReference type="OrthoDB" id="5592879at2759"/>
<reference evidence="3 4" key="1">
    <citation type="submission" date="2016-03" db="EMBL/GenBank/DDBJ databases">
        <title>Choanephora cucurbitarum.</title>
        <authorList>
            <person name="Min B."/>
            <person name="Park H."/>
            <person name="Park J.-H."/>
            <person name="Shin H.-D."/>
            <person name="Choi I.-G."/>
        </authorList>
    </citation>
    <scope>NUCLEOTIDE SEQUENCE [LARGE SCALE GENOMIC DNA]</scope>
    <source>
        <strain evidence="3 4">KUS-F28377</strain>
    </source>
</reference>
<accession>A0A1C7N0J4</accession>
<dbReference type="InterPro" id="IPR013253">
    <property type="entry name" value="Spc7_domain"/>
</dbReference>
<dbReference type="InParanoid" id="A0A1C7N0J4"/>
<dbReference type="EMBL" id="LUGH01000930">
    <property type="protein sequence ID" value="OBZ82186.1"/>
    <property type="molecule type" value="Genomic_DNA"/>
</dbReference>